<protein>
    <submittedName>
        <fullName evidence="1">Uncharacterized protein</fullName>
    </submittedName>
</protein>
<accession>A0A1M5AM71</accession>
<evidence type="ECO:0000313" key="2">
    <source>
        <dbReference type="Proteomes" id="UP000184501"/>
    </source>
</evidence>
<dbReference type="Proteomes" id="UP000184501">
    <property type="component" value="Unassembled WGS sequence"/>
</dbReference>
<dbReference type="EMBL" id="FQVN01000003">
    <property type="protein sequence ID" value="SHF31266.1"/>
    <property type="molecule type" value="Genomic_DNA"/>
</dbReference>
<proteinExistence type="predicted"/>
<keyword evidence="2" id="KW-1185">Reference proteome</keyword>
<name>A0A1M5AM71_STRHI</name>
<organism evidence="1 2">
    <name type="scientific">Streptoalloteichus hindustanus</name>
    <dbReference type="NCBI Taxonomy" id="2017"/>
    <lineage>
        <taxon>Bacteria</taxon>
        <taxon>Bacillati</taxon>
        <taxon>Actinomycetota</taxon>
        <taxon>Actinomycetes</taxon>
        <taxon>Pseudonocardiales</taxon>
        <taxon>Pseudonocardiaceae</taxon>
        <taxon>Streptoalloteichus</taxon>
    </lineage>
</organism>
<dbReference type="STRING" id="2017.SAMN05444320_103182"/>
<reference evidence="1 2" key="1">
    <citation type="submission" date="2016-11" db="EMBL/GenBank/DDBJ databases">
        <authorList>
            <person name="Jaros S."/>
            <person name="Januszkiewicz K."/>
            <person name="Wedrychowicz H."/>
        </authorList>
    </citation>
    <scope>NUCLEOTIDE SEQUENCE [LARGE SCALE GENOMIC DNA]</scope>
    <source>
        <strain evidence="1 2">DSM 44523</strain>
    </source>
</reference>
<gene>
    <name evidence="1" type="ORF">SAMN05444320_103182</name>
</gene>
<dbReference type="RefSeq" id="WP_073481376.1">
    <property type="nucleotide sequence ID" value="NZ_FQVN01000003.1"/>
</dbReference>
<sequence>MSEAPKPDHSTVYQAIDEKPRLFALCYADAVALVAEGEPIYEVDVVGWGFEFSDKTVVVLRSPGSGIRSMGTFGSAERARALFSRARREPLEVVYQ</sequence>
<evidence type="ECO:0000313" key="1">
    <source>
        <dbReference type="EMBL" id="SHF31266.1"/>
    </source>
</evidence>
<dbReference type="AlphaFoldDB" id="A0A1M5AM71"/>